<dbReference type="AlphaFoldDB" id="A0A371HHK9"/>
<gene>
    <name evidence="1" type="ORF">CR513_14272</name>
</gene>
<sequence>MESKVEALEQQNQDLKGEVGQLTEQMAQIFQMLTKTNAVVTTLVNSNVAGCAHNGYAALATLEIQLMGCHRDGTPKTLPTRSKNSRTL</sequence>
<name>A0A371HHK9_MUCPR</name>
<comment type="caution">
    <text evidence="1">The sequence shown here is derived from an EMBL/GenBank/DDBJ whole genome shotgun (WGS) entry which is preliminary data.</text>
</comment>
<feature type="non-terminal residue" evidence="1">
    <location>
        <position position="1"/>
    </location>
</feature>
<dbReference type="EMBL" id="QJKJ01002564">
    <property type="protein sequence ID" value="RDY02283.1"/>
    <property type="molecule type" value="Genomic_DNA"/>
</dbReference>
<organism evidence="1 2">
    <name type="scientific">Mucuna pruriens</name>
    <name type="common">Velvet bean</name>
    <name type="synonym">Dolichos pruriens</name>
    <dbReference type="NCBI Taxonomy" id="157652"/>
    <lineage>
        <taxon>Eukaryota</taxon>
        <taxon>Viridiplantae</taxon>
        <taxon>Streptophyta</taxon>
        <taxon>Embryophyta</taxon>
        <taxon>Tracheophyta</taxon>
        <taxon>Spermatophyta</taxon>
        <taxon>Magnoliopsida</taxon>
        <taxon>eudicotyledons</taxon>
        <taxon>Gunneridae</taxon>
        <taxon>Pentapetalae</taxon>
        <taxon>rosids</taxon>
        <taxon>fabids</taxon>
        <taxon>Fabales</taxon>
        <taxon>Fabaceae</taxon>
        <taxon>Papilionoideae</taxon>
        <taxon>50 kb inversion clade</taxon>
        <taxon>NPAAA clade</taxon>
        <taxon>indigoferoid/millettioid clade</taxon>
        <taxon>Phaseoleae</taxon>
        <taxon>Mucuna</taxon>
    </lineage>
</organism>
<evidence type="ECO:0000313" key="2">
    <source>
        <dbReference type="Proteomes" id="UP000257109"/>
    </source>
</evidence>
<reference evidence="1" key="1">
    <citation type="submission" date="2018-05" db="EMBL/GenBank/DDBJ databases">
        <title>Draft genome of Mucuna pruriens seed.</title>
        <authorList>
            <person name="Nnadi N.E."/>
            <person name="Vos R."/>
            <person name="Hasami M.H."/>
            <person name="Devisetty U.K."/>
            <person name="Aguiy J.C."/>
        </authorList>
    </citation>
    <scope>NUCLEOTIDE SEQUENCE [LARGE SCALE GENOMIC DNA]</scope>
    <source>
        <strain evidence="1">JCA_2017</strain>
    </source>
</reference>
<accession>A0A371HHK9</accession>
<keyword evidence="2" id="KW-1185">Reference proteome</keyword>
<protein>
    <submittedName>
        <fullName evidence="1">Uncharacterized protein</fullName>
    </submittedName>
</protein>
<evidence type="ECO:0000313" key="1">
    <source>
        <dbReference type="EMBL" id="RDY02283.1"/>
    </source>
</evidence>
<dbReference type="Proteomes" id="UP000257109">
    <property type="component" value="Unassembled WGS sequence"/>
</dbReference>
<proteinExistence type="predicted"/>